<keyword evidence="1" id="KW-1133">Transmembrane helix</keyword>
<evidence type="ECO:0000313" key="2">
    <source>
        <dbReference type="EMBL" id="QOI90244.1"/>
    </source>
</evidence>
<keyword evidence="3" id="KW-1185">Reference proteome</keyword>
<protein>
    <submittedName>
        <fullName evidence="2">Uncharacterized protein</fullName>
    </submittedName>
</protein>
<evidence type="ECO:0000313" key="3">
    <source>
        <dbReference type="Proteomes" id="UP001162120"/>
    </source>
</evidence>
<proteinExistence type="predicted"/>
<dbReference type="EMBL" id="MT663534">
    <property type="protein sequence ID" value="QOI90244.1"/>
    <property type="molecule type" value="Genomic_DNA"/>
</dbReference>
<keyword evidence="1" id="KW-0812">Transmembrane</keyword>
<keyword evidence="1" id="KW-0472">Membrane</keyword>
<sequence length="113" mass="13700">MFLDLDYFKFYIYFAILYIILFYFYFFFTKFNRQITVKDDFIVGTNKQLLNIISDTNNNLYIINNRTLLFRFDAAEILSKLEKKRTYSITGYGMRVPFLDLYENILTCKILNP</sequence>
<dbReference type="Proteomes" id="UP001162120">
    <property type="component" value="Segment"/>
</dbReference>
<organism evidence="2 3">
    <name type="scientific">Pyramimonas orientalis virus 01B</name>
    <dbReference type="NCBI Taxonomy" id="3134525"/>
    <lineage>
        <taxon>Viruses</taxon>
        <taxon>Varidnaviria</taxon>
        <taxon>Bamfordvirae</taxon>
        <taxon>Nucleocytoviricota</taxon>
        <taxon>Megaviricetes</taxon>
        <taxon>Imitervirales</taxon>
        <taxon>Allomimiviridae</taxon>
        <taxon>Heliosvirus</taxon>
        <taxon>Heliosvirus raunefjordenense</taxon>
    </lineage>
</organism>
<evidence type="ECO:0000256" key="1">
    <source>
        <dbReference type="SAM" id="Phobius"/>
    </source>
</evidence>
<reference evidence="2" key="1">
    <citation type="submission" date="2020-06" db="EMBL/GenBank/DDBJ databases">
        <title>Lateral gene transfer of anion-conducting channel rhodopsins between green algae and giant viruses.</title>
        <authorList>
            <person name="Rozenberg A."/>
            <person name="Oppermann J."/>
            <person name="Wietek J."/>
            <person name="Fernandez Lahore R.G."/>
            <person name="Sandaa R.-A."/>
            <person name="Bratbak G."/>
            <person name="Hegemann P."/>
            <person name="Beja O."/>
        </authorList>
    </citation>
    <scope>NUCLEOTIDE SEQUENCE</scope>
    <source>
        <strain evidence="2">01B</strain>
    </source>
</reference>
<feature type="transmembrane region" description="Helical" evidence="1">
    <location>
        <begin position="12"/>
        <end position="28"/>
    </location>
</feature>
<name>A0A7M3UNI5_9VIRU</name>
<accession>A0A7M3UNI5</accession>
<gene>
    <name evidence="2" type="ORF">HWQ62_00107</name>
</gene>